<evidence type="ECO:0000256" key="1">
    <source>
        <dbReference type="ARBA" id="ARBA00023002"/>
    </source>
</evidence>
<dbReference type="PANTHER" id="PTHR10366">
    <property type="entry name" value="NAD DEPENDENT EPIMERASE/DEHYDRATASE"/>
    <property type="match status" value="1"/>
</dbReference>
<sequence>MPSINAPATILVTGANGFIAAHCIAHLLRSKFRVVGTVRSESKASSVLRSHSNHADLSVQIVPDVTAKGCFNQAIKGCDAVLHLAAPFGYTYKDFESELLLPSINGTMAICEAAQQEAGVKRVVLTSSFASIYDASKGLDPEKTYTEEDWCPLTYEDGKNAVVTPIAYRASKVLAEKTAWDFVKQSEVKWDLVTLCPGMVFGALLPGTIEKLDQLNTSNGIVWSLRDAKQIPDTKAPIWTSVTGLAAAHTVSLTTPAASNERFLVTDGTYDMQELADALHASEEVSEETKKRIPVGEPSKRLSATHYKVDNSKAKKVLGLHDSSLMETVIELVKQLLEMEKLNQGQVQ</sequence>
<dbReference type="EMBL" id="JBFCZG010000009">
    <property type="protein sequence ID" value="KAL3418230.1"/>
    <property type="molecule type" value="Genomic_DNA"/>
</dbReference>
<keyword evidence="1" id="KW-0560">Oxidoreductase</keyword>
<dbReference type="SUPFAM" id="SSF51735">
    <property type="entry name" value="NAD(P)-binding Rossmann-fold domains"/>
    <property type="match status" value="1"/>
</dbReference>
<dbReference type="PANTHER" id="PTHR10366:SF579">
    <property type="entry name" value="3-BETA HYDROXYSTEROID DEHYDROGENASE_ISOMERASE FAMILY PROTEIN (AFU_ORTHOLOGUE AFUA_3G02250)"/>
    <property type="match status" value="1"/>
</dbReference>
<dbReference type="InterPro" id="IPR001509">
    <property type="entry name" value="Epimerase_deHydtase"/>
</dbReference>
<comment type="similarity">
    <text evidence="2">Belongs to the NAD(P)-dependent epimerase/dehydratase family. Dihydroflavonol-4-reductase subfamily.</text>
</comment>
<dbReference type="Proteomes" id="UP001629113">
    <property type="component" value="Unassembled WGS sequence"/>
</dbReference>
<organism evidence="4 5">
    <name type="scientific">Phlyctema vagabunda</name>
    <dbReference type="NCBI Taxonomy" id="108571"/>
    <lineage>
        <taxon>Eukaryota</taxon>
        <taxon>Fungi</taxon>
        <taxon>Dikarya</taxon>
        <taxon>Ascomycota</taxon>
        <taxon>Pezizomycotina</taxon>
        <taxon>Leotiomycetes</taxon>
        <taxon>Helotiales</taxon>
        <taxon>Dermateaceae</taxon>
        <taxon>Phlyctema</taxon>
    </lineage>
</organism>
<gene>
    <name evidence="4" type="ORF">PVAG01_09945</name>
</gene>
<protein>
    <submittedName>
        <fullName evidence="4">NAD-dependent epimerase dehydratase</fullName>
    </submittedName>
</protein>
<dbReference type="InterPro" id="IPR050425">
    <property type="entry name" value="NAD(P)_dehydrat-like"/>
</dbReference>
<dbReference type="Gene3D" id="3.40.50.720">
    <property type="entry name" value="NAD(P)-binding Rossmann-like Domain"/>
    <property type="match status" value="1"/>
</dbReference>
<evidence type="ECO:0000259" key="3">
    <source>
        <dbReference type="Pfam" id="PF01370"/>
    </source>
</evidence>
<keyword evidence="5" id="KW-1185">Reference proteome</keyword>
<reference evidence="4 5" key="1">
    <citation type="submission" date="2024-06" db="EMBL/GenBank/DDBJ databases">
        <title>Complete genome of Phlyctema vagabunda strain 19-DSS-EL-015.</title>
        <authorList>
            <person name="Fiorenzani C."/>
        </authorList>
    </citation>
    <scope>NUCLEOTIDE SEQUENCE [LARGE SCALE GENOMIC DNA]</scope>
    <source>
        <strain evidence="4 5">19-DSS-EL-015</strain>
    </source>
</reference>
<evidence type="ECO:0000256" key="2">
    <source>
        <dbReference type="ARBA" id="ARBA00023445"/>
    </source>
</evidence>
<dbReference type="InterPro" id="IPR036291">
    <property type="entry name" value="NAD(P)-bd_dom_sf"/>
</dbReference>
<accession>A0ABR4P4J8</accession>
<evidence type="ECO:0000313" key="4">
    <source>
        <dbReference type="EMBL" id="KAL3418230.1"/>
    </source>
</evidence>
<dbReference type="Pfam" id="PF01370">
    <property type="entry name" value="Epimerase"/>
    <property type="match status" value="1"/>
</dbReference>
<comment type="caution">
    <text evidence="4">The sequence shown here is derived from an EMBL/GenBank/DDBJ whole genome shotgun (WGS) entry which is preliminary data.</text>
</comment>
<proteinExistence type="inferred from homology"/>
<evidence type="ECO:0000313" key="5">
    <source>
        <dbReference type="Proteomes" id="UP001629113"/>
    </source>
</evidence>
<feature type="domain" description="NAD-dependent epimerase/dehydratase" evidence="3">
    <location>
        <begin position="10"/>
        <end position="204"/>
    </location>
</feature>
<name>A0ABR4P4J8_9HELO</name>